<gene>
    <name evidence="2" type="ORF">MUN86_02480</name>
</gene>
<evidence type="ECO:0000313" key="3">
    <source>
        <dbReference type="Proteomes" id="UP000830401"/>
    </source>
</evidence>
<dbReference type="Proteomes" id="UP000830401">
    <property type="component" value="Chromosome"/>
</dbReference>
<protein>
    <recommendedName>
        <fullName evidence="4">Tetratricopeptide repeat protein</fullName>
    </recommendedName>
</protein>
<accession>A0ABY4G7G1</accession>
<evidence type="ECO:0000256" key="1">
    <source>
        <dbReference type="SAM" id="Phobius"/>
    </source>
</evidence>
<keyword evidence="1" id="KW-0472">Membrane</keyword>
<keyword evidence="3" id="KW-1185">Reference proteome</keyword>
<evidence type="ECO:0000313" key="2">
    <source>
        <dbReference type="EMBL" id="UOQ66808.1"/>
    </source>
</evidence>
<keyword evidence="1" id="KW-1133">Transmembrane helix</keyword>
<organism evidence="2 3">
    <name type="scientific">Hymenobacter volaticus</name>
    <dbReference type="NCBI Taxonomy" id="2932254"/>
    <lineage>
        <taxon>Bacteria</taxon>
        <taxon>Pseudomonadati</taxon>
        <taxon>Bacteroidota</taxon>
        <taxon>Cytophagia</taxon>
        <taxon>Cytophagales</taxon>
        <taxon>Hymenobacteraceae</taxon>
        <taxon>Hymenobacter</taxon>
    </lineage>
</organism>
<sequence length="109" mass="12254">MRYIKVALISIVVLFLGMVLWMAYFFYFRTDGKGHVVREADSPVAEANGQPLLARADALMAGGNYAPARLLLDSLRDADANPNMFIATEALMQRYDTLRTRQRQDAPTE</sequence>
<evidence type="ECO:0008006" key="4">
    <source>
        <dbReference type="Google" id="ProtNLM"/>
    </source>
</evidence>
<keyword evidence="1" id="KW-0812">Transmembrane</keyword>
<reference evidence="2" key="1">
    <citation type="submission" date="2022-04" db="EMBL/GenBank/DDBJ databases">
        <title>Hymenobacter sp. isolated from the air.</title>
        <authorList>
            <person name="Won M."/>
            <person name="Lee C.-M."/>
            <person name="Woen H.-Y."/>
            <person name="Kwon S.-W."/>
        </authorList>
    </citation>
    <scope>NUCLEOTIDE SEQUENCE</scope>
    <source>
        <strain evidence="2">5420S-77</strain>
    </source>
</reference>
<feature type="transmembrane region" description="Helical" evidence="1">
    <location>
        <begin position="6"/>
        <end position="28"/>
    </location>
</feature>
<proteinExistence type="predicted"/>
<dbReference type="RefSeq" id="WP_245121317.1">
    <property type="nucleotide sequence ID" value="NZ_CP095061.1"/>
</dbReference>
<name>A0ABY4G7G1_9BACT</name>
<dbReference type="EMBL" id="CP095061">
    <property type="protein sequence ID" value="UOQ66808.1"/>
    <property type="molecule type" value="Genomic_DNA"/>
</dbReference>